<evidence type="ECO:0000256" key="4">
    <source>
        <dbReference type="ARBA" id="ARBA00022833"/>
    </source>
</evidence>
<feature type="repeat" description="ANK" evidence="6">
    <location>
        <begin position="118"/>
        <end position="150"/>
    </location>
</feature>
<evidence type="ECO:0000313" key="10">
    <source>
        <dbReference type="Proteomes" id="UP001165082"/>
    </source>
</evidence>
<evidence type="ECO:0000256" key="7">
    <source>
        <dbReference type="SAM" id="MobiDB-lite"/>
    </source>
</evidence>
<gene>
    <name evidence="9" type="ORF">TrRE_jg8627</name>
</gene>
<dbReference type="SUPFAM" id="SSF48403">
    <property type="entry name" value="Ankyrin repeat"/>
    <property type="match status" value="1"/>
</dbReference>
<dbReference type="SMART" id="SM00248">
    <property type="entry name" value="ANK"/>
    <property type="match status" value="2"/>
</dbReference>
<comment type="caution">
    <text evidence="9">The sequence shown here is derived from an EMBL/GenBank/DDBJ whole genome shotgun (WGS) entry which is preliminary data.</text>
</comment>
<dbReference type="EMBL" id="BRXZ01000039">
    <property type="protein sequence ID" value="GMI03603.1"/>
    <property type="molecule type" value="Genomic_DNA"/>
</dbReference>
<evidence type="ECO:0000256" key="6">
    <source>
        <dbReference type="PROSITE-ProRule" id="PRU00023"/>
    </source>
</evidence>
<evidence type="ECO:0000313" key="9">
    <source>
        <dbReference type="EMBL" id="GMI03603.1"/>
    </source>
</evidence>
<keyword evidence="4" id="KW-0862">Zinc</keyword>
<reference evidence="9" key="1">
    <citation type="submission" date="2022-07" db="EMBL/GenBank/DDBJ databases">
        <title>Genome analysis of Parmales, a sister group of diatoms, reveals the evolutionary specialization of diatoms from phago-mixotrophs to photoautotrophs.</title>
        <authorList>
            <person name="Ban H."/>
            <person name="Sato S."/>
            <person name="Yoshikawa S."/>
            <person name="Kazumasa Y."/>
            <person name="Nakamura Y."/>
            <person name="Ichinomiya M."/>
            <person name="Saitoh K."/>
            <person name="Sato N."/>
            <person name="Blanc-Mathieu R."/>
            <person name="Endo H."/>
            <person name="Kuwata A."/>
            <person name="Ogata H."/>
        </authorList>
    </citation>
    <scope>NUCLEOTIDE SEQUENCE</scope>
</reference>
<dbReference type="InterPro" id="IPR036770">
    <property type="entry name" value="Ankyrin_rpt-contain_sf"/>
</dbReference>
<feature type="region of interest" description="Disordered" evidence="7">
    <location>
        <begin position="228"/>
        <end position="252"/>
    </location>
</feature>
<dbReference type="PROSITE" id="PS50088">
    <property type="entry name" value="ANK_REPEAT"/>
    <property type="match status" value="1"/>
</dbReference>
<evidence type="ECO:0000256" key="2">
    <source>
        <dbReference type="ARBA" id="ARBA00022737"/>
    </source>
</evidence>
<dbReference type="Proteomes" id="UP001165082">
    <property type="component" value="Unassembled WGS sequence"/>
</dbReference>
<dbReference type="PANTHER" id="PTHR24201">
    <property type="entry name" value="ANK_REP_REGION DOMAIN-CONTAINING PROTEIN"/>
    <property type="match status" value="1"/>
</dbReference>
<evidence type="ECO:0000256" key="5">
    <source>
        <dbReference type="ARBA" id="ARBA00023043"/>
    </source>
</evidence>
<protein>
    <recommendedName>
        <fullName evidence="8">RanBP2-type domain-containing protein</fullName>
    </recommendedName>
</protein>
<keyword evidence="10" id="KW-1185">Reference proteome</keyword>
<keyword evidence="3" id="KW-0863">Zinc-finger</keyword>
<proteinExistence type="predicted"/>
<dbReference type="InterPro" id="IPR050776">
    <property type="entry name" value="Ank_Repeat/CDKN_Inhibitor"/>
</dbReference>
<organism evidence="9 10">
    <name type="scientific">Triparma retinervis</name>
    <dbReference type="NCBI Taxonomy" id="2557542"/>
    <lineage>
        <taxon>Eukaryota</taxon>
        <taxon>Sar</taxon>
        <taxon>Stramenopiles</taxon>
        <taxon>Ochrophyta</taxon>
        <taxon>Bolidophyceae</taxon>
        <taxon>Parmales</taxon>
        <taxon>Triparmaceae</taxon>
        <taxon>Triparma</taxon>
    </lineage>
</organism>
<dbReference type="InterPro" id="IPR002110">
    <property type="entry name" value="Ankyrin_rpt"/>
</dbReference>
<dbReference type="Pfam" id="PF12796">
    <property type="entry name" value="Ank_2"/>
    <property type="match status" value="1"/>
</dbReference>
<dbReference type="InterPro" id="IPR001876">
    <property type="entry name" value="Znf_RanBP2"/>
</dbReference>
<dbReference type="PROSITE" id="PS01358">
    <property type="entry name" value="ZF_RANBP2_1"/>
    <property type="match status" value="1"/>
</dbReference>
<evidence type="ECO:0000259" key="8">
    <source>
        <dbReference type="PROSITE" id="PS01358"/>
    </source>
</evidence>
<accession>A0A9W7C7H8</accession>
<dbReference type="Gene3D" id="1.25.40.20">
    <property type="entry name" value="Ankyrin repeat-containing domain"/>
    <property type="match status" value="1"/>
</dbReference>
<keyword evidence="1" id="KW-0479">Metal-binding</keyword>
<sequence length="275" mass="30365">MNQVSPLASPLASPTSNIIGGPSFFSTTETVNTPASVASHATRDWSAEEEEFWWACQDNDITTATKILREHPSMPLTTTNRYGICPIYAAAFYNSNLVLSLLLTSYHEFLDVDQQNDIGCAPLHACCMKGNLEGVKLLLKRGADLHLQNYSHITPMAIAEHHNQTEILEYLESKGLLEEEEDVEENVEHWICHICTKGNVLEVDTCVVCGRINQGIVAAKEAASAAEAESQATREREARIAAAEPHAADDEMTVISEMTEMTRSSPMLNKRIKPH</sequence>
<dbReference type="PROSITE" id="PS50297">
    <property type="entry name" value="ANK_REP_REGION"/>
    <property type="match status" value="1"/>
</dbReference>
<evidence type="ECO:0000256" key="1">
    <source>
        <dbReference type="ARBA" id="ARBA00022723"/>
    </source>
</evidence>
<feature type="domain" description="RanBP2-type" evidence="8">
    <location>
        <begin position="190"/>
        <end position="209"/>
    </location>
</feature>
<dbReference type="OrthoDB" id="59416at2759"/>
<keyword evidence="2" id="KW-0677">Repeat</keyword>
<name>A0A9W7C7H8_9STRA</name>
<evidence type="ECO:0000256" key="3">
    <source>
        <dbReference type="ARBA" id="ARBA00022771"/>
    </source>
</evidence>
<dbReference type="PANTHER" id="PTHR24201:SF15">
    <property type="entry name" value="ANKYRIN REPEAT DOMAIN-CONTAINING PROTEIN 66"/>
    <property type="match status" value="1"/>
</dbReference>
<keyword evidence="5 6" id="KW-0040">ANK repeat</keyword>
<dbReference type="GO" id="GO:0008270">
    <property type="term" value="F:zinc ion binding"/>
    <property type="evidence" value="ECO:0007669"/>
    <property type="project" value="UniProtKB-KW"/>
</dbReference>
<dbReference type="AlphaFoldDB" id="A0A9W7C7H8"/>